<reference evidence="1" key="2">
    <citation type="journal article" date="2015" name="Fish Shellfish Immunol.">
        <title>Early steps in the European eel (Anguilla anguilla)-Vibrio vulnificus interaction in the gills: Role of the RtxA13 toxin.</title>
        <authorList>
            <person name="Callol A."/>
            <person name="Pajuelo D."/>
            <person name="Ebbesson L."/>
            <person name="Teles M."/>
            <person name="MacKenzie S."/>
            <person name="Amaro C."/>
        </authorList>
    </citation>
    <scope>NUCLEOTIDE SEQUENCE</scope>
</reference>
<evidence type="ECO:0000313" key="1">
    <source>
        <dbReference type="EMBL" id="JAH55254.1"/>
    </source>
</evidence>
<reference evidence="1" key="1">
    <citation type="submission" date="2014-11" db="EMBL/GenBank/DDBJ databases">
        <authorList>
            <person name="Amaro Gonzalez C."/>
        </authorList>
    </citation>
    <scope>NUCLEOTIDE SEQUENCE</scope>
</reference>
<organism evidence="1">
    <name type="scientific">Anguilla anguilla</name>
    <name type="common">European freshwater eel</name>
    <name type="synonym">Muraena anguilla</name>
    <dbReference type="NCBI Taxonomy" id="7936"/>
    <lineage>
        <taxon>Eukaryota</taxon>
        <taxon>Metazoa</taxon>
        <taxon>Chordata</taxon>
        <taxon>Craniata</taxon>
        <taxon>Vertebrata</taxon>
        <taxon>Euteleostomi</taxon>
        <taxon>Actinopterygii</taxon>
        <taxon>Neopterygii</taxon>
        <taxon>Teleostei</taxon>
        <taxon>Anguilliformes</taxon>
        <taxon>Anguillidae</taxon>
        <taxon>Anguilla</taxon>
    </lineage>
</organism>
<dbReference type="EMBL" id="GBXM01053323">
    <property type="protein sequence ID" value="JAH55254.1"/>
    <property type="molecule type" value="Transcribed_RNA"/>
</dbReference>
<dbReference type="AlphaFoldDB" id="A0A0E9TNK7"/>
<protein>
    <submittedName>
        <fullName evidence="1">Uncharacterized protein</fullName>
    </submittedName>
</protein>
<name>A0A0E9TNK7_ANGAN</name>
<accession>A0A0E9TNK7</accession>
<proteinExistence type="predicted"/>
<sequence length="61" mass="7369">MRKPADERHLVSTEKKEIFHHGQFFQTKLVHYHHHLLAFPELYHQPLQTHTLPDRKYAIAT</sequence>